<dbReference type="SMART" id="SM00448">
    <property type="entry name" value="REC"/>
    <property type="match status" value="1"/>
</dbReference>
<dbReference type="Gene3D" id="3.40.50.2300">
    <property type="match status" value="1"/>
</dbReference>
<feature type="domain" description="Response regulatory" evidence="3">
    <location>
        <begin position="3"/>
        <end position="120"/>
    </location>
</feature>
<dbReference type="GO" id="GO:0000160">
    <property type="term" value="P:phosphorelay signal transduction system"/>
    <property type="evidence" value="ECO:0007669"/>
    <property type="project" value="InterPro"/>
</dbReference>
<dbReference type="PANTHER" id="PTHR44591:SF23">
    <property type="entry name" value="CHEY SUBFAMILY"/>
    <property type="match status" value="1"/>
</dbReference>
<dbReference type="OrthoDB" id="9786548at2"/>
<feature type="modified residue" description="4-aspartylphosphate" evidence="2">
    <location>
        <position position="52"/>
    </location>
</feature>
<dbReference type="PANTHER" id="PTHR44591">
    <property type="entry name" value="STRESS RESPONSE REGULATOR PROTEIN 1"/>
    <property type="match status" value="1"/>
</dbReference>
<keyword evidence="5" id="KW-1185">Reference proteome</keyword>
<dbReference type="InterPro" id="IPR011006">
    <property type="entry name" value="CheY-like_superfamily"/>
</dbReference>
<evidence type="ECO:0000256" key="1">
    <source>
        <dbReference type="ARBA" id="ARBA00022553"/>
    </source>
</evidence>
<dbReference type="Proteomes" id="UP000221168">
    <property type="component" value="Unassembled WGS sequence"/>
</dbReference>
<dbReference type="PROSITE" id="PS50110">
    <property type="entry name" value="RESPONSE_REGULATORY"/>
    <property type="match status" value="1"/>
</dbReference>
<evidence type="ECO:0000256" key="2">
    <source>
        <dbReference type="PROSITE-ProRule" id="PRU00169"/>
    </source>
</evidence>
<proteinExistence type="predicted"/>
<dbReference type="InterPro" id="IPR050595">
    <property type="entry name" value="Bact_response_regulator"/>
</dbReference>
<keyword evidence="1 2" id="KW-0597">Phosphoprotein</keyword>
<name>A0A2G1QPB7_9HYPH</name>
<organism evidence="4 5">
    <name type="scientific">Zhengella mangrovi</name>
    <dbReference type="NCBI Taxonomy" id="1982044"/>
    <lineage>
        <taxon>Bacteria</taxon>
        <taxon>Pseudomonadati</taxon>
        <taxon>Pseudomonadota</taxon>
        <taxon>Alphaproteobacteria</taxon>
        <taxon>Hyphomicrobiales</taxon>
        <taxon>Notoacmeibacteraceae</taxon>
        <taxon>Zhengella</taxon>
    </lineage>
</organism>
<dbReference type="Pfam" id="PF00072">
    <property type="entry name" value="Response_reg"/>
    <property type="match status" value="1"/>
</dbReference>
<accession>A0A2G1QPB7</accession>
<dbReference type="AlphaFoldDB" id="A0A2G1QPB7"/>
<reference evidence="4 5" key="1">
    <citation type="submission" date="2017-10" db="EMBL/GenBank/DDBJ databases">
        <title>Sedimentibacterium mangrovi gen. nov., sp. nov., a novel member of family Phyllobacteriacea isolated from mangrove sediment.</title>
        <authorList>
            <person name="Liao H."/>
            <person name="Tian Y."/>
        </authorList>
    </citation>
    <scope>NUCLEOTIDE SEQUENCE [LARGE SCALE GENOMIC DNA]</scope>
    <source>
        <strain evidence="4 5">X9-2-2</strain>
    </source>
</reference>
<evidence type="ECO:0000313" key="5">
    <source>
        <dbReference type="Proteomes" id="UP000221168"/>
    </source>
</evidence>
<dbReference type="InterPro" id="IPR001789">
    <property type="entry name" value="Sig_transdc_resp-reg_receiver"/>
</dbReference>
<sequence>MKRCLIVDDSTVIRKVAKRILSSETLRILEAENGSMGLAVCRSELPEYIILDATLPDYTPTEFITTLKGWVEADRMPVILVLLHELDIVPIMRAKRAGAAGYLLKPFDRESLTTRFFEQVEKARQARKPSRAA</sequence>
<comment type="caution">
    <text evidence="4">The sequence shown here is derived from an EMBL/GenBank/DDBJ whole genome shotgun (WGS) entry which is preliminary data.</text>
</comment>
<gene>
    <name evidence="4" type="ORF">CSC94_09670</name>
</gene>
<evidence type="ECO:0000259" key="3">
    <source>
        <dbReference type="PROSITE" id="PS50110"/>
    </source>
</evidence>
<dbReference type="RefSeq" id="WP_099306127.1">
    <property type="nucleotide sequence ID" value="NZ_PDVP01000004.1"/>
</dbReference>
<evidence type="ECO:0000313" key="4">
    <source>
        <dbReference type="EMBL" id="PHP67300.1"/>
    </source>
</evidence>
<protein>
    <recommendedName>
        <fullName evidence="3">Response regulatory domain-containing protein</fullName>
    </recommendedName>
</protein>
<dbReference type="EMBL" id="PDVP01000004">
    <property type="protein sequence ID" value="PHP67300.1"/>
    <property type="molecule type" value="Genomic_DNA"/>
</dbReference>
<dbReference type="SUPFAM" id="SSF52172">
    <property type="entry name" value="CheY-like"/>
    <property type="match status" value="1"/>
</dbReference>